<dbReference type="OMA" id="ATEGPIC"/>
<dbReference type="VEuPathDB" id="FungiDB:SPRG_01497"/>
<sequence>MGTDEVRSEPPAKPKFRRLNDQERLEILLALPGPKYTGIHSIARQYGVKVPAVRQLLAQREEVLPRLLATPEKVRRATFRRKAPPKPPKPPPAPEYPERPRRNGLRMTDQERLEILMALDTPAPPSMRALARKYNVDETAVRQLVRKGDQYLRMLLATPEDVRRTRRVVYNRFANNPFEGPPRSHASDGGSSESKRTHLEDNLRLTDQDRLDILLAFGGPTPPSVPVAARHFGVQPATIKRVLKEREKALPILLATDEDTRRAARGSKGVACNAIDRGLMAFIADLKEQDLKYTLDDLRAEAIDIATSLGIENFKASESWLKAFRQRQGIPIITHRKPATEGPICFEL</sequence>
<dbReference type="AlphaFoldDB" id="A0A067D6P3"/>
<keyword evidence="5" id="KW-1185">Reference proteome</keyword>
<name>A0A067D6P3_SAPPC</name>
<dbReference type="GO" id="GO:0003677">
    <property type="term" value="F:DNA binding"/>
    <property type="evidence" value="ECO:0007669"/>
    <property type="project" value="UniProtKB-KW"/>
</dbReference>
<dbReference type="Proteomes" id="UP000030745">
    <property type="component" value="Unassembled WGS sequence"/>
</dbReference>
<dbReference type="KEGG" id="spar:SPRG_01497"/>
<dbReference type="InterPro" id="IPR009057">
    <property type="entry name" value="Homeodomain-like_sf"/>
</dbReference>
<feature type="compositionally biased region" description="Basic and acidic residues" evidence="2">
    <location>
        <begin position="193"/>
        <end position="202"/>
    </location>
</feature>
<feature type="region of interest" description="Disordered" evidence="2">
    <location>
        <begin position="174"/>
        <end position="202"/>
    </location>
</feature>
<organism evidence="4 5">
    <name type="scientific">Saprolegnia parasitica (strain CBS 223.65)</name>
    <dbReference type="NCBI Taxonomy" id="695850"/>
    <lineage>
        <taxon>Eukaryota</taxon>
        <taxon>Sar</taxon>
        <taxon>Stramenopiles</taxon>
        <taxon>Oomycota</taxon>
        <taxon>Saprolegniomycetes</taxon>
        <taxon>Saprolegniales</taxon>
        <taxon>Saprolegniaceae</taxon>
        <taxon>Saprolegnia</taxon>
    </lineage>
</organism>
<dbReference type="PROSITE" id="PS51253">
    <property type="entry name" value="HTH_CENPB"/>
    <property type="match status" value="1"/>
</dbReference>
<evidence type="ECO:0000313" key="4">
    <source>
        <dbReference type="EMBL" id="KDO34361.1"/>
    </source>
</evidence>
<dbReference type="InterPro" id="IPR006600">
    <property type="entry name" value="HTH_CenpB_DNA-bd_dom"/>
</dbReference>
<gene>
    <name evidence="4" type="ORF">SPRG_01497</name>
</gene>
<protein>
    <recommendedName>
        <fullName evidence="3">HTH CENPB-type domain-containing protein</fullName>
    </recommendedName>
</protein>
<proteinExistence type="predicted"/>
<feature type="compositionally biased region" description="Pro residues" evidence="2">
    <location>
        <begin position="85"/>
        <end position="95"/>
    </location>
</feature>
<evidence type="ECO:0000256" key="1">
    <source>
        <dbReference type="ARBA" id="ARBA00023125"/>
    </source>
</evidence>
<dbReference type="OrthoDB" id="9909311at2759"/>
<keyword evidence="1" id="KW-0238">DNA-binding</keyword>
<reference evidence="4 5" key="1">
    <citation type="journal article" date="2013" name="PLoS Genet.">
        <title>Distinctive expansion of potential virulence genes in the genome of the oomycete fish pathogen Saprolegnia parasitica.</title>
        <authorList>
            <person name="Jiang R.H."/>
            <person name="de Bruijn I."/>
            <person name="Haas B.J."/>
            <person name="Belmonte R."/>
            <person name="Lobach L."/>
            <person name="Christie J."/>
            <person name="van den Ackerveken G."/>
            <person name="Bottin A."/>
            <person name="Bulone V."/>
            <person name="Diaz-Moreno S.M."/>
            <person name="Dumas B."/>
            <person name="Fan L."/>
            <person name="Gaulin E."/>
            <person name="Govers F."/>
            <person name="Grenville-Briggs L.J."/>
            <person name="Horner N.R."/>
            <person name="Levin J.Z."/>
            <person name="Mammella M."/>
            <person name="Meijer H.J."/>
            <person name="Morris P."/>
            <person name="Nusbaum C."/>
            <person name="Oome S."/>
            <person name="Phillips A.J."/>
            <person name="van Rooyen D."/>
            <person name="Rzeszutek E."/>
            <person name="Saraiva M."/>
            <person name="Secombes C.J."/>
            <person name="Seidl M.F."/>
            <person name="Snel B."/>
            <person name="Stassen J.H."/>
            <person name="Sykes S."/>
            <person name="Tripathy S."/>
            <person name="van den Berg H."/>
            <person name="Vega-Arreguin J.C."/>
            <person name="Wawra S."/>
            <person name="Young S.K."/>
            <person name="Zeng Q."/>
            <person name="Dieguez-Uribeondo J."/>
            <person name="Russ C."/>
            <person name="Tyler B.M."/>
            <person name="van West P."/>
        </authorList>
    </citation>
    <scope>NUCLEOTIDE SEQUENCE [LARGE SCALE GENOMIC DNA]</scope>
    <source>
        <strain evidence="4 5">CBS 223.65</strain>
    </source>
</reference>
<dbReference type="RefSeq" id="XP_012195097.1">
    <property type="nucleotide sequence ID" value="XM_012339707.1"/>
</dbReference>
<dbReference type="Pfam" id="PF03221">
    <property type="entry name" value="HTH_Tnp_Tc5"/>
    <property type="match status" value="1"/>
</dbReference>
<evidence type="ECO:0000259" key="3">
    <source>
        <dbReference type="PROSITE" id="PS51253"/>
    </source>
</evidence>
<dbReference type="Gene3D" id="1.10.10.60">
    <property type="entry name" value="Homeodomain-like"/>
    <property type="match status" value="1"/>
</dbReference>
<dbReference type="GeneID" id="24124083"/>
<evidence type="ECO:0000256" key="2">
    <source>
        <dbReference type="SAM" id="MobiDB-lite"/>
    </source>
</evidence>
<feature type="region of interest" description="Disordered" evidence="2">
    <location>
        <begin position="74"/>
        <end position="104"/>
    </location>
</feature>
<dbReference type="EMBL" id="KK583191">
    <property type="protein sequence ID" value="KDO34361.1"/>
    <property type="molecule type" value="Genomic_DNA"/>
</dbReference>
<dbReference type="SMART" id="SM00674">
    <property type="entry name" value="CENPB"/>
    <property type="match status" value="1"/>
</dbReference>
<accession>A0A067D6P3</accession>
<feature type="domain" description="HTH CENPB-type" evidence="3">
    <location>
        <begin position="263"/>
        <end position="334"/>
    </location>
</feature>
<dbReference type="SUPFAM" id="SSF46689">
    <property type="entry name" value="Homeodomain-like"/>
    <property type="match status" value="1"/>
</dbReference>
<evidence type="ECO:0000313" key="5">
    <source>
        <dbReference type="Proteomes" id="UP000030745"/>
    </source>
</evidence>